<protein>
    <submittedName>
        <fullName evidence="2">Uncharacterized protein</fullName>
    </submittedName>
</protein>
<organism evidence="2 3">
    <name type="scientific">Methylobacterium iners</name>
    <dbReference type="NCBI Taxonomy" id="418707"/>
    <lineage>
        <taxon>Bacteria</taxon>
        <taxon>Pseudomonadati</taxon>
        <taxon>Pseudomonadota</taxon>
        <taxon>Alphaproteobacteria</taxon>
        <taxon>Hyphomicrobiales</taxon>
        <taxon>Methylobacteriaceae</taxon>
        <taxon>Methylobacterium</taxon>
    </lineage>
</organism>
<evidence type="ECO:0000313" key="2">
    <source>
        <dbReference type="EMBL" id="GJD96771.1"/>
    </source>
</evidence>
<reference evidence="2" key="1">
    <citation type="journal article" date="2021" name="Front. Microbiol.">
        <title>Comprehensive Comparative Genomics and Phenotyping of Methylobacterium Species.</title>
        <authorList>
            <person name="Alessa O."/>
            <person name="Ogura Y."/>
            <person name="Fujitani Y."/>
            <person name="Takami H."/>
            <person name="Hayashi T."/>
            <person name="Sahin N."/>
            <person name="Tani A."/>
        </authorList>
    </citation>
    <scope>NUCLEOTIDE SEQUENCE</scope>
    <source>
        <strain evidence="2">DSM 19015</strain>
    </source>
</reference>
<sequence>MMSPTSTTSRHRPVNANPNANHQSMLASLEDRILGLESWGQVLMHLGSSADLLRPDAIAIIGQAVSRASEYLKDDWTNAQAHCVAEARI</sequence>
<accession>A0ABQ4S0Y2</accession>
<dbReference type="EMBL" id="BPQP01000068">
    <property type="protein sequence ID" value="GJD96771.1"/>
    <property type="molecule type" value="Genomic_DNA"/>
</dbReference>
<reference evidence="2" key="2">
    <citation type="submission" date="2021-08" db="EMBL/GenBank/DDBJ databases">
        <authorList>
            <person name="Tani A."/>
            <person name="Ola A."/>
            <person name="Ogura Y."/>
            <person name="Katsura K."/>
            <person name="Hayashi T."/>
        </authorList>
    </citation>
    <scope>NUCLEOTIDE SEQUENCE</scope>
    <source>
        <strain evidence="2">DSM 19015</strain>
    </source>
</reference>
<gene>
    <name evidence="2" type="ORF">OCOJLMKI_3996</name>
</gene>
<name>A0ABQ4S0Y2_9HYPH</name>
<comment type="caution">
    <text evidence="2">The sequence shown here is derived from an EMBL/GenBank/DDBJ whole genome shotgun (WGS) entry which is preliminary data.</text>
</comment>
<proteinExistence type="predicted"/>
<evidence type="ECO:0000313" key="3">
    <source>
        <dbReference type="Proteomes" id="UP001055125"/>
    </source>
</evidence>
<evidence type="ECO:0000256" key="1">
    <source>
        <dbReference type="SAM" id="MobiDB-lite"/>
    </source>
</evidence>
<dbReference type="Proteomes" id="UP001055125">
    <property type="component" value="Unassembled WGS sequence"/>
</dbReference>
<feature type="region of interest" description="Disordered" evidence="1">
    <location>
        <begin position="1"/>
        <end position="22"/>
    </location>
</feature>
<keyword evidence="3" id="KW-1185">Reference proteome</keyword>